<evidence type="ECO:0000313" key="1">
    <source>
        <dbReference type="EMBL" id="EMD27442.1"/>
    </source>
</evidence>
<proteinExistence type="predicted"/>
<sequence>MPFVDLVRRQRAVRLAVGTAVVRGTVGVAVRVLARTVPVGAVPVRRMRRAGVAAGAAAARSGVAGTGAAGPVAGAVRAR</sequence>
<name>M2QNS9_9PSEU</name>
<gene>
    <name evidence="1" type="ORF">C791_2454</name>
</gene>
<dbReference type="EMBL" id="ANMG01000023">
    <property type="protein sequence ID" value="EMD27442.1"/>
    <property type="molecule type" value="Genomic_DNA"/>
</dbReference>
<evidence type="ECO:0000313" key="2">
    <source>
        <dbReference type="Proteomes" id="UP000014137"/>
    </source>
</evidence>
<dbReference type="AlphaFoldDB" id="M2QNS9"/>
<reference evidence="1 2" key="1">
    <citation type="submission" date="2012-10" db="EMBL/GenBank/DDBJ databases">
        <title>Genome assembly of Amycolatopsis azurea DSM 43854.</title>
        <authorList>
            <person name="Khatri I."/>
            <person name="Kaur I."/>
            <person name="Subramanian S."/>
            <person name="Mayilraj S."/>
        </authorList>
    </citation>
    <scope>NUCLEOTIDE SEQUENCE [LARGE SCALE GENOMIC DNA]</scope>
    <source>
        <strain evidence="1 2">DSM 43854</strain>
    </source>
</reference>
<protein>
    <submittedName>
        <fullName evidence="1">Uncharacterized protein</fullName>
    </submittedName>
</protein>
<accession>M2QNS9</accession>
<dbReference type="Proteomes" id="UP000014137">
    <property type="component" value="Unassembled WGS sequence"/>
</dbReference>
<organism evidence="1 2">
    <name type="scientific">Amycolatopsis azurea DSM 43854</name>
    <dbReference type="NCBI Taxonomy" id="1238180"/>
    <lineage>
        <taxon>Bacteria</taxon>
        <taxon>Bacillati</taxon>
        <taxon>Actinomycetota</taxon>
        <taxon>Actinomycetes</taxon>
        <taxon>Pseudonocardiales</taxon>
        <taxon>Pseudonocardiaceae</taxon>
        <taxon>Amycolatopsis</taxon>
    </lineage>
</organism>
<dbReference type="PATRIC" id="fig|1238180.3.peg.3053"/>
<comment type="caution">
    <text evidence="1">The sequence shown here is derived from an EMBL/GenBank/DDBJ whole genome shotgun (WGS) entry which is preliminary data.</text>
</comment>